<dbReference type="Proteomes" id="UP001221757">
    <property type="component" value="Unassembled WGS sequence"/>
</dbReference>
<dbReference type="AlphaFoldDB" id="A0AAD7D5C1"/>
<feature type="region of interest" description="Disordered" evidence="6">
    <location>
        <begin position="347"/>
        <end position="374"/>
    </location>
</feature>
<proteinExistence type="predicted"/>
<sequence>MQQQRDAERSQQGRLKINCHDFRDLLLLLRETLQDSDIPHRMKLCDRIMEAWLEYYKELKAEPQALLAFRHVHGAHSGERLARIIIDIWEAEIDDFDAKHNYIHCFAHIINLCAQATIKAMEKADSRIIYPETGTNTDTDNDAPGLVVRSARQAEPIRRSRKTVAFIRKSGQHRDELLGIIEQGNISELWREFNAAGNAEVVSLSVVTILPDVKTHWDSVFYMLRHLRYLRQQPHTVQTIMSSENTPILAGTVLAFELFIAAWEGMKADPDLAQENVISIISPGLTIAKNYYKTLEESNAYILPIFINPCVRMEWVKKNWLPTDQAKARKIILDKLESYRDQQDIAGTPNLHASSLSGSQGSRNSSRSRGPAVPGIFTSAVNKYRKVKQALGFSSGPVSGPNATWTVEQEMDSYIQSPTSPPQTTDMIGYWMAPGSPETWERPSQELAELWRGRGDAQSLKEMEELNLKGMQETGHLAIQSTSVPSEQVFSSSVETDTKRQNRMGLLLMELLQMLKFNFKKSCLNFMAEWQSPPIVPEDEDWLRQLAATDESDRNAAAAAIRELFNVADDVQMPEHIGA</sequence>
<dbReference type="SUPFAM" id="SSF53098">
    <property type="entry name" value="Ribonuclease H-like"/>
    <property type="match status" value="1"/>
</dbReference>
<dbReference type="GO" id="GO:0008270">
    <property type="term" value="F:zinc ion binding"/>
    <property type="evidence" value="ECO:0007669"/>
    <property type="project" value="UniProtKB-KW"/>
</dbReference>
<evidence type="ECO:0000256" key="5">
    <source>
        <dbReference type="ARBA" id="ARBA00023242"/>
    </source>
</evidence>
<gene>
    <name evidence="7" type="ORF">B0H17DRAFT_1138900</name>
</gene>
<evidence type="ECO:0000256" key="2">
    <source>
        <dbReference type="ARBA" id="ARBA00022723"/>
    </source>
</evidence>
<dbReference type="EMBL" id="JARKIE010000126">
    <property type="protein sequence ID" value="KAJ7679885.1"/>
    <property type="molecule type" value="Genomic_DNA"/>
</dbReference>
<dbReference type="PANTHER" id="PTHR46481">
    <property type="entry name" value="ZINC FINGER BED DOMAIN-CONTAINING PROTEIN 4"/>
    <property type="match status" value="1"/>
</dbReference>
<dbReference type="PANTHER" id="PTHR46481:SF10">
    <property type="entry name" value="ZINC FINGER BED DOMAIN-CONTAINING PROTEIN 39"/>
    <property type="match status" value="1"/>
</dbReference>
<keyword evidence="5" id="KW-0539">Nucleus</keyword>
<comment type="subcellular location">
    <subcellularLocation>
        <location evidence="1">Nucleus</location>
    </subcellularLocation>
</comment>
<reference evidence="7" key="1">
    <citation type="submission" date="2023-03" db="EMBL/GenBank/DDBJ databases">
        <title>Massive genome expansion in bonnet fungi (Mycena s.s.) driven by repeated elements and novel gene families across ecological guilds.</title>
        <authorList>
            <consortium name="Lawrence Berkeley National Laboratory"/>
            <person name="Harder C.B."/>
            <person name="Miyauchi S."/>
            <person name="Viragh M."/>
            <person name="Kuo A."/>
            <person name="Thoen E."/>
            <person name="Andreopoulos B."/>
            <person name="Lu D."/>
            <person name="Skrede I."/>
            <person name="Drula E."/>
            <person name="Henrissat B."/>
            <person name="Morin E."/>
            <person name="Kohler A."/>
            <person name="Barry K."/>
            <person name="LaButti K."/>
            <person name="Morin E."/>
            <person name="Salamov A."/>
            <person name="Lipzen A."/>
            <person name="Mereny Z."/>
            <person name="Hegedus B."/>
            <person name="Baldrian P."/>
            <person name="Stursova M."/>
            <person name="Weitz H."/>
            <person name="Taylor A."/>
            <person name="Grigoriev I.V."/>
            <person name="Nagy L.G."/>
            <person name="Martin F."/>
            <person name="Kauserud H."/>
        </authorList>
    </citation>
    <scope>NUCLEOTIDE SEQUENCE</scope>
    <source>
        <strain evidence="7">CBHHK067</strain>
    </source>
</reference>
<evidence type="ECO:0000256" key="1">
    <source>
        <dbReference type="ARBA" id="ARBA00004123"/>
    </source>
</evidence>
<name>A0AAD7D5C1_MYCRO</name>
<evidence type="ECO:0000313" key="8">
    <source>
        <dbReference type="Proteomes" id="UP001221757"/>
    </source>
</evidence>
<evidence type="ECO:0000313" key="7">
    <source>
        <dbReference type="EMBL" id="KAJ7679885.1"/>
    </source>
</evidence>
<dbReference type="InterPro" id="IPR052035">
    <property type="entry name" value="ZnF_BED_domain_contain"/>
</dbReference>
<keyword evidence="4" id="KW-0862">Zinc</keyword>
<dbReference type="InterPro" id="IPR012337">
    <property type="entry name" value="RNaseH-like_sf"/>
</dbReference>
<keyword evidence="2" id="KW-0479">Metal-binding</keyword>
<protein>
    <submittedName>
        <fullName evidence="7">Uncharacterized protein</fullName>
    </submittedName>
</protein>
<dbReference type="GO" id="GO:0005634">
    <property type="term" value="C:nucleus"/>
    <property type="evidence" value="ECO:0007669"/>
    <property type="project" value="UniProtKB-SubCell"/>
</dbReference>
<keyword evidence="8" id="KW-1185">Reference proteome</keyword>
<keyword evidence="3" id="KW-0863">Zinc-finger</keyword>
<evidence type="ECO:0000256" key="6">
    <source>
        <dbReference type="SAM" id="MobiDB-lite"/>
    </source>
</evidence>
<accession>A0AAD7D5C1</accession>
<comment type="caution">
    <text evidence="7">The sequence shown here is derived from an EMBL/GenBank/DDBJ whole genome shotgun (WGS) entry which is preliminary data.</text>
</comment>
<organism evidence="7 8">
    <name type="scientific">Mycena rosella</name>
    <name type="common">Pink bonnet</name>
    <name type="synonym">Agaricus rosellus</name>
    <dbReference type="NCBI Taxonomy" id="1033263"/>
    <lineage>
        <taxon>Eukaryota</taxon>
        <taxon>Fungi</taxon>
        <taxon>Dikarya</taxon>
        <taxon>Basidiomycota</taxon>
        <taxon>Agaricomycotina</taxon>
        <taxon>Agaricomycetes</taxon>
        <taxon>Agaricomycetidae</taxon>
        <taxon>Agaricales</taxon>
        <taxon>Marasmiineae</taxon>
        <taxon>Mycenaceae</taxon>
        <taxon>Mycena</taxon>
    </lineage>
</organism>
<feature type="compositionally biased region" description="Low complexity" evidence="6">
    <location>
        <begin position="354"/>
        <end position="370"/>
    </location>
</feature>
<evidence type="ECO:0000256" key="4">
    <source>
        <dbReference type="ARBA" id="ARBA00022833"/>
    </source>
</evidence>
<evidence type="ECO:0000256" key="3">
    <source>
        <dbReference type="ARBA" id="ARBA00022771"/>
    </source>
</evidence>